<keyword evidence="3" id="KW-1185">Reference proteome</keyword>
<evidence type="ECO:0000313" key="2">
    <source>
        <dbReference type="EMBL" id="MET4563538.1"/>
    </source>
</evidence>
<evidence type="ECO:0000313" key="3">
    <source>
        <dbReference type="Proteomes" id="UP001549363"/>
    </source>
</evidence>
<keyword evidence="1" id="KW-0732">Signal</keyword>
<feature type="signal peptide" evidence="1">
    <location>
        <begin position="1"/>
        <end position="19"/>
    </location>
</feature>
<evidence type="ECO:0000256" key="1">
    <source>
        <dbReference type="SAM" id="SignalP"/>
    </source>
</evidence>
<protein>
    <submittedName>
        <fullName evidence="2">Cupredoxin-like copper-binding protein</fullName>
    </submittedName>
</protein>
<comment type="caution">
    <text evidence="2">The sequence shown here is derived from an EMBL/GenBank/DDBJ whole genome shotgun (WGS) entry which is preliminary data.</text>
</comment>
<organism evidence="2 3">
    <name type="scientific">Lysinibacillus parviboronicapiens</name>
    <dbReference type="NCBI Taxonomy" id="436516"/>
    <lineage>
        <taxon>Bacteria</taxon>
        <taxon>Bacillati</taxon>
        <taxon>Bacillota</taxon>
        <taxon>Bacilli</taxon>
        <taxon>Bacillales</taxon>
        <taxon>Bacillaceae</taxon>
        <taxon>Lysinibacillus</taxon>
    </lineage>
</organism>
<sequence>MKKLIVVPLAALTLGFGFSGDIASASESNITNTVPVMMEMAAIELLIDVTDKTEDGFYNGSFDVDESRQVRMYIKNNGDVPITVKVKKGKTNIVDETIKANGQKEITKNLTDGSYSFSIDAKGSEVGFQFRAVGLD</sequence>
<gene>
    <name evidence="2" type="ORF">ABIA69_004758</name>
</gene>
<feature type="chain" id="PRO_5046868728" evidence="1">
    <location>
        <begin position="20"/>
        <end position="136"/>
    </location>
</feature>
<reference evidence="2 3" key="1">
    <citation type="submission" date="2024-06" db="EMBL/GenBank/DDBJ databases">
        <title>Sorghum-associated microbial communities from plants grown in Nebraska, USA.</title>
        <authorList>
            <person name="Schachtman D."/>
        </authorList>
    </citation>
    <scope>NUCLEOTIDE SEQUENCE [LARGE SCALE GENOMIC DNA]</scope>
    <source>
        <strain evidence="2 3">736</strain>
    </source>
</reference>
<accession>A0ABV2PSE5</accession>
<dbReference type="EMBL" id="JBEPSB010000047">
    <property type="protein sequence ID" value="MET4563538.1"/>
    <property type="molecule type" value="Genomic_DNA"/>
</dbReference>
<proteinExistence type="predicted"/>
<dbReference type="Proteomes" id="UP001549363">
    <property type="component" value="Unassembled WGS sequence"/>
</dbReference>
<dbReference type="RefSeq" id="WP_054767754.1">
    <property type="nucleotide sequence ID" value="NZ_JBEPSB010000047.1"/>
</dbReference>
<name>A0ABV2PSE5_9BACI</name>